<feature type="transmembrane region" description="Helical" evidence="2">
    <location>
        <begin position="44"/>
        <end position="65"/>
    </location>
</feature>
<sequence length="67" mass="7419">MAQRQVRPPVRSNEQPPVGKRQFPRPASARRKVLEWLTAKMPKVALALAGVGTLVMLLVSAAVLFQR</sequence>
<evidence type="ECO:0000313" key="4">
    <source>
        <dbReference type="Proteomes" id="UP001500151"/>
    </source>
</evidence>
<evidence type="ECO:0000256" key="2">
    <source>
        <dbReference type="SAM" id="Phobius"/>
    </source>
</evidence>
<dbReference type="RefSeq" id="WP_344396649.1">
    <property type="nucleotide sequence ID" value="NZ_BAAASJ010000122.1"/>
</dbReference>
<name>A0ABN3S0Q5_9ACTN</name>
<dbReference type="EMBL" id="BAAASJ010000122">
    <property type="protein sequence ID" value="GAA2662635.1"/>
    <property type="molecule type" value="Genomic_DNA"/>
</dbReference>
<proteinExistence type="predicted"/>
<keyword evidence="2" id="KW-0812">Transmembrane</keyword>
<evidence type="ECO:0000313" key="3">
    <source>
        <dbReference type="EMBL" id="GAA2662635.1"/>
    </source>
</evidence>
<reference evidence="3 4" key="1">
    <citation type="journal article" date="2019" name="Int. J. Syst. Evol. Microbiol.">
        <title>The Global Catalogue of Microorganisms (GCM) 10K type strain sequencing project: providing services to taxonomists for standard genome sequencing and annotation.</title>
        <authorList>
            <consortium name="The Broad Institute Genomics Platform"/>
            <consortium name="The Broad Institute Genome Sequencing Center for Infectious Disease"/>
            <person name="Wu L."/>
            <person name="Ma J."/>
        </authorList>
    </citation>
    <scope>NUCLEOTIDE SEQUENCE [LARGE SCALE GENOMIC DNA]</scope>
    <source>
        <strain evidence="3 4">JCM 4524</strain>
    </source>
</reference>
<dbReference type="Proteomes" id="UP001500151">
    <property type="component" value="Unassembled WGS sequence"/>
</dbReference>
<organism evidence="3 4">
    <name type="scientific">Streptomyces vastus</name>
    <dbReference type="NCBI Taxonomy" id="285451"/>
    <lineage>
        <taxon>Bacteria</taxon>
        <taxon>Bacillati</taxon>
        <taxon>Actinomycetota</taxon>
        <taxon>Actinomycetes</taxon>
        <taxon>Kitasatosporales</taxon>
        <taxon>Streptomycetaceae</taxon>
        <taxon>Streptomyces</taxon>
    </lineage>
</organism>
<keyword evidence="2" id="KW-0472">Membrane</keyword>
<comment type="caution">
    <text evidence="3">The sequence shown here is derived from an EMBL/GenBank/DDBJ whole genome shotgun (WGS) entry which is preliminary data.</text>
</comment>
<feature type="region of interest" description="Disordered" evidence="1">
    <location>
        <begin position="1"/>
        <end position="27"/>
    </location>
</feature>
<gene>
    <name evidence="3" type="ORF">GCM10010307_81880</name>
</gene>
<keyword evidence="2" id="KW-1133">Transmembrane helix</keyword>
<keyword evidence="4" id="KW-1185">Reference proteome</keyword>
<accession>A0ABN3S0Q5</accession>
<protein>
    <submittedName>
        <fullName evidence="3">Uncharacterized protein</fullName>
    </submittedName>
</protein>
<evidence type="ECO:0000256" key="1">
    <source>
        <dbReference type="SAM" id="MobiDB-lite"/>
    </source>
</evidence>